<sequence length="39" mass="4141">MAALAETVTKSSLHLGFQSAGCFCKIRTAALSFRAILLL</sequence>
<comment type="caution">
    <text evidence="1">The sequence shown here is derived from an EMBL/GenBank/DDBJ whole genome shotgun (WGS) entry which is preliminary data.</text>
</comment>
<accession>F0F248</accession>
<proteinExistence type="predicted"/>
<protein>
    <submittedName>
        <fullName evidence="1">Uncharacterized protein</fullName>
    </submittedName>
</protein>
<dbReference type="EMBL" id="AEWV01000042">
    <property type="protein sequence ID" value="EGC16348.1"/>
    <property type="molecule type" value="Genomic_DNA"/>
</dbReference>
<gene>
    <name evidence="1" type="ORF">HMPREF9098_2183</name>
</gene>
<name>F0F248_9NEIS</name>
<dbReference type="AlphaFoldDB" id="F0F248"/>
<evidence type="ECO:0000313" key="1">
    <source>
        <dbReference type="EMBL" id="EGC16348.1"/>
    </source>
</evidence>
<organism evidence="1 2">
    <name type="scientific">Kingella denitrificans ATCC 33394</name>
    <dbReference type="NCBI Taxonomy" id="888741"/>
    <lineage>
        <taxon>Bacteria</taxon>
        <taxon>Pseudomonadati</taxon>
        <taxon>Pseudomonadota</taxon>
        <taxon>Betaproteobacteria</taxon>
        <taxon>Neisseriales</taxon>
        <taxon>Neisseriaceae</taxon>
        <taxon>Kingella</taxon>
    </lineage>
</organism>
<evidence type="ECO:0000313" key="2">
    <source>
        <dbReference type="Proteomes" id="UP000004088"/>
    </source>
</evidence>
<dbReference type="Proteomes" id="UP000004088">
    <property type="component" value="Unassembled WGS sequence"/>
</dbReference>
<keyword evidence="2" id="KW-1185">Reference proteome</keyword>
<dbReference type="STRING" id="888741.HMPREF9098_2183"/>
<reference evidence="1 2" key="1">
    <citation type="submission" date="2011-01" db="EMBL/GenBank/DDBJ databases">
        <authorList>
            <person name="Muzny D."/>
            <person name="Qin X."/>
            <person name="Deng J."/>
            <person name="Jiang H."/>
            <person name="Liu Y."/>
            <person name="Qu J."/>
            <person name="Song X.-Z."/>
            <person name="Zhang L."/>
            <person name="Thornton R."/>
            <person name="Coyle M."/>
            <person name="Francisco L."/>
            <person name="Jackson L."/>
            <person name="Javaid M."/>
            <person name="Korchina V."/>
            <person name="Kovar C."/>
            <person name="Mata R."/>
            <person name="Mathew T."/>
            <person name="Ngo R."/>
            <person name="Nguyen L."/>
            <person name="Nguyen N."/>
            <person name="Okwuonu G."/>
            <person name="Ongeri F."/>
            <person name="Pham C."/>
            <person name="Simmons D."/>
            <person name="Wilczek-Boney K."/>
            <person name="Hale W."/>
            <person name="Jakkamsetti A."/>
            <person name="Pham P."/>
            <person name="Ruth R."/>
            <person name="San Lucas F."/>
            <person name="Warren J."/>
            <person name="Zhang J."/>
            <person name="Zhao Z."/>
            <person name="Zhou C."/>
            <person name="Zhu D."/>
            <person name="Lee S."/>
            <person name="Bess C."/>
            <person name="Blankenburg K."/>
            <person name="Forbes L."/>
            <person name="Fu Q."/>
            <person name="Gubbala S."/>
            <person name="Hirani K."/>
            <person name="Jayaseelan J.C."/>
            <person name="Lara F."/>
            <person name="Munidasa M."/>
            <person name="Palculict T."/>
            <person name="Patil S."/>
            <person name="Pu L.-L."/>
            <person name="Saada N."/>
            <person name="Tang L."/>
            <person name="Weissenberger G."/>
            <person name="Zhu Y."/>
            <person name="Hemphill L."/>
            <person name="Shang Y."/>
            <person name="Youmans B."/>
            <person name="Ayvaz T."/>
            <person name="Ross M."/>
            <person name="Santibanez J."/>
            <person name="Aqrawi P."/>
            <person name="Gross S."/>
            <person name="Joshi V."/>
            <person name="Fowler G."/>
            <person name="Nazareth L."/>
            <person name="Reid J."/>
            <person name="Worley K."/>
            <person name="Petrosino J."/>
            <person name="Highlander S."/>
            <person name="Gibbs R."/>
        </authorList>
    </citation>
    <scope>NUCLEOTIDE SEQUENCE [LARGE SCALE GENOMIC DNA]</scope>
    <source>
        <strain evidence="1 2">ATCC 33394</strain>
    </source>
</reference>
<dbReference type="HOGENOM" id="CLU_3311145_0_0_4"/>